<dbReference type="Proteomes" id="UP000013840">
    <property type="component" value="Unassembled WGS sequence"/>
</dbReference>
<evidence type="ECO:0000313" key="2">
    <source>
        <dbReference type="Proteomes" id="UP000013840"/>
    </source>
</evidence>
<name>R3TP47_9ENTE</name>
<dbReference type="OrthoDB" id="9781413at2"/>
<dbReference type="Gene3D" id="3.30.1240.10">
    <property type="match status" value="1"/>
</dbReference>
<reference evidence="1 2" key="1">
    <citation type="submission" date="2013-02" db="EMBL/GenBank/DDBJ databases">
        <title>The Genome Sequence of Enterococcus caccae BAA-1240.</title>
        <authorList>
            <consortium name="The Broad Institute Genome Sequencing Platform"/>
            <consortium name="The Broad Institute Genome Sequencing Center for Infectious Disease"/>
            <person name="Earl A.M."/>
            <person name="Gilmore M.S."/>
            <person name="Lebreton F."/>
            <person name="Walker B."/>
            <person name="Young S.K."/>
            <person name="Zeng Q."/>
            <person name="Gargeya S."/>
            <person name="Fitzgerald M."/>
            <person name="Haas B."/>
            <person name="Abouelleil A."/>
            <person name="Alvarado L."/>
            <person name="Arachchi H.M."/>
            <person name="Berlin A.M."/>
            <person name="Chapman S.B."/>
            <person name="Dewar J."/>
            <person name="Goldberg J."/>
            <person name="Griggs A."/>
            <person name="Gujja S."/>
            <person name="Hansen M."/>
            <person name="Howarth C."/>
            <person name="Imamovic A."/>
            <person name="Larimer J."/>
            <person name="McCowan C."/>
            <person name="Murphy C."/>
            <person name="Neiman D."/>
            <person name="Pearson M."/>
            <person name="Priest M."/>
            <person name="Roberts A."/>
            <person name="Saif S."/>
            <person name="Shea T."/>
            <person name="Sisk P."/>
            <person name="Sykes S."/>
            <person name="Wortman J."/>
            <person name="Nusbaum C."/>
            <person name="Birren B."/>
        </authorList>
    </citation>
    <scope>NUCLEOTIDE SEQUENCE [LARGE SCALE GENOMIC DNA]</scope>
    <source>
        <strain evidence="1 2">ATCC BAA-1240</strain>
    </source>
</reference>
<dbReference type="NCBIfam" id="TIGR00099">
    <property type="entry name" value="Cof-subfamily"/>
    <property type="match status" value="1"/>
</dbReference>
<dbReference type="InterPro" id="IPR006379">
    <property type="entry name" value="HAD-SF_hydro_IIB"/>
</dbReference>
<dbReference type="PANTHER" id="PTHR10000:SF23">
    <property type="entry name" value="5-AMINO-6-(5-PHOSPHO-D-RIBITYLAMINO)URACIL PHOSPHATASE YITU"/>
    <property type="match status" value="1"/>
</dbReference>
<dbReference type="GO" id="GO:0016791">
    <property type="term" value="F:phosphatase activity"/>
    <property type="evidence" value="ECO:0007669"/>
    <property type="project" value="TreeGrafter"/>
</dbReference>
<dbReference type="SFLD" id="SFLDG01140">
    <property type="entry name" value="C2.B:_Phosphomannomutase_and_P"/>
    <property type="match status" value="1"/>
</dbReference>
<comment type="caution">
    <text evidence="1">The sequence shown here is derived from an EMBL/GenBank/DDBJ whole genome shotgun (WGS) entry which is preliminary data.</text>
</comment>
<dbReference type="RefSeq" id="WP_010772724.1">
    <property type="nucleotide sequence ID" value="NZ_KB946335.1"/>
</dbReference>
<dbReference type="EMBL" id="AJAU01000022">
    <property type="protein sequence ID" value="EOL43309.1"/>
    <property type="molecule type" value="Genomic_DNA"/>
</dbReference>
<dbReference type="CDD" id="cd07516">
    <property type="entry name" value="HAD_Pase"/>
    <property type="match status" value="1"/>
</dbReference>
<dbReference type="SFLD" id="SFLDS00003">
    <property type="entry name" value="Haloacid_Dehalogenase"/>
    <property type="match status" value="1"/>
</dbReference>
<organism evidence="1 2">
    <name type="scientific">Enterococcus caccae ATCC BAA-1240</name>
    <dbReference type="NCBI Taxonomy" id="1158612"/>
    <lineage>
        <taxon>Bacteria</taxon>
        <taxon>Bacillati</taxon>
        <taxon>Bacillota</taxon>
        <taxon>Bacilli</taxon>
        <taxon>Lactobacillales</taxon>
        <taxon>Enterococcaceae</taxon>
        <taxon>Enterococcus</taxon>
    </lineage>
</organism>
<sequence>MKKLIAIDLDGTTLNAQSLISTTTEKALKKAMEHGHYVSIVTGRPYRMSSQFYRQLGLATPMVNFNGALVHMPGKRWADEKETGIQRELVFDILAQKKALNLDFVAAENKETFFIDSLDYFDSTFFASEATASNLLTAKNLVTDPTSMMVRTSKDQAALVSDSLMKQYGEYVDVRTWGGPTPILEIVSKGIQKAKGVEQVANYLDVKRSDIIAFGDEHNDEEMLDYVGWGVAMKNATDKIKSVANDITEKTNDEDGLAIYLEQYLDLKDQ</sequence>
<dbReference type="eggNOG" id="COG0561">
    <property type="taxonomic scope" value="Bacteria"/>
</dbReference>
<proteinExistence type="predicted"/>
<dbReference type="PATRIC" id="fig|1158612.3.peg.2601"/>
<dbReference type="SUPFAM" id="SSF56784">
    <property type="entry name" value="HAD-like"/>
    <property type="match status" value="1"/>
</dbReference>
<keyword evidence="2" id="KW-1185">Reference proteome</keyword>
<dbReference type="Pfam" id="PF08282">
    <property type="entry name" value="Hydrolase_3"/>
    <property type="match status" value="1"/>
</dbReference>
<gene>
    <name evidence="1" type="ORF">UC7_02638</name>
</gene>
<dbReference type="NCBIfam" id="TIGR01484">
    <property type="entry name" value="HAD-SF-IIB"/>
    <property type="match status" value="1"/>
</dbReference>
<dbReference type="PANTHER" id="PTHR10000">
    <property type="entry name" value="PHOSPHOSERINE PHOSPHATASE"/>
    <property type="match status" value="1"/>
</dbReference>
<dbReference type="STRING" id="317735.RU98_GL003165"/>
<dbReference type="InterPro" id="IPR000150">
    <property type="entry name" value="Cof"/>
</dbReference>
<dbReference type="GO" id="GO:0005829">
    <property type="term" value="C:cytosol"/>
    <property type="evidence" value="ECO:0007669"/>
    <property type="project" value="TreeGrafter"/>
</dbReference>
<dbReference type="GO" id="GO:0000287">
    <property type="term" value="F:magnesium ion binding"/>
    <property type="evidence" value="ECO:0007669"/>
    <property type="project" value="TreeGrafter"/>
</dbReference>
<evidence type="ECO:0000313" key="1">
    <source>
        <dbReference type="EMBL" id="EOL43309.1"/>
    </source>
</evidence>
<keyword evidence="1" id="KW-0378">Hydrolase</keyword>
<protein>
    <submittedName>
        <fullName evidence="1">Cof-like hydrolase</fullName>
    </submittedName>
</protein>
<dbReference type="AlphaFoldDB" id="R3TP47"/>
<dbReference type="InterPro" id="IPR023214">
    <property type="entry name" value="HAD_sf"/>
</dbReference>
<dbReference type="InterPro" id="IPR036412">
    <property type="entry name" value="HAD-like_sf"/>
</dbReference>
<accession>R3TP47</accession>
<dbReference type="Gene3D" id="3.40.50.1000">
    <property type="entry name" value="HAD superfamily/HAD-like"/>
    <property type="match status" value="1"/>
</dbReference>